<name>X1GLG7_9ZZZZ</name>
<accession>X1GLG7</accession>
<organism evidence="1">
    <name type="scientific">marine sediment metagenome</name>
    <dbReference type="NCBI Taxonomy" id="412755"/>
    <lineage>
        <taxon>unclassified sequences</taxon>
        <taxon>metagenomes</taxon>
        <taxon>ecological metagenomes</taxon>
    </lineage>
</organism>
<evidence type="ECO:0000313" key="1">
    <source>
        <dbReference type="EMBL" id="GAH45695.1"/>
    </source>
</evidence>
<dbReference type="EMBL" id="BARU01010179">
    <property type="protein sequence ID" value="GAH45695.1"/>
    <property type="molecule type" value="Genomic_DNA"/>
</dbReference>
<reference evidence="1" key="1">
    <citation type="journal article" date="2014" name="Front. Microbiol.">
        <title>High frequency of phylogenetically diverse reductive dehalogenase-homologous genes in deep subseafloor sedimentary metagenomes.</title>
        <authorList>
            <person name="Kawai M."/>
            <person name="Futagami T."/>
            <person name="Toyoda A."/>
            <person name="Takaki Y."/>
            <person name="Nishi S."/>
            <person name="Hori S."/>
            <person name="Arai W."/>
            <person name="Tsubouchi T."/>
            <person name="Morono Y."/>
            <person name="Uchiyama I."/>
            <person name="Ito T."/>
            <person name="Fujiyama A."/>
            <person name="Inagaki F."/>
            <person name="Takami H."/>
        </authorList>
    </citation>
    <scope>NUCLEOTIDE SEQUENCE</scope>
    <source>
        <strain evidence="1">Expedition CK06-06</strain>
    </source>
</reference>
<comment type="caution">
    <text evidence="1">The sequence shown here is derived from an EMBL/GenBank/DDBJ whole genome shotgun (WGS) entry which is preliminary data.</text>
</comment>
<proteinExistence type="predicted"/>
<protein>
    <submittedName>
        <fullName evidence="1">Uncharacterized protein</fullName>
    </submittedName>
</protein>
<sequence>MKVSVYKLNEGGMSVLIQSTPGKGRSPVLLCGITPDNVVDQVLPVVRQMRRPKGVPLDPTSL</sequence>
<gene>
    <name evidence="1" type="ORF">S03H2_19486</name>
</gene>
<dbReference type="AlphaFoldDB" id="X1GLG7"/>